<dbReference type="AlphaFoldDB" id="A0A0D2PP12"/>
<reference evidence="3" key="1">
    <citation type="submission" date="2014-04" db="EMBL/GenBank/DDBJ databases">
        <title>Evolutionary Origins and Diversification of the Mycorrhizal Mutualists.</title>
        <authorList>
            <consortium name="DOE Joint Genome Institute"/>
            <consortium name="Mycorrhizal Genomics Consortium"/>
            <person name="Kohler A."/>
            <person name="Kuo A."/>
            <person name="Nagy L.G."/>
            <person name="Floudas D."/>
            <person name="Copeland A."/>
            <person name="Barry K.W."/>
            <person name="Cichocki N."/>
            <person name="Veneault-Fourrey C."/>
            <person name="LaButti K."/>
            <person name="Lindquist E.A."/>
            <person name="Lipzen A."/>
            <person name="Lundell T."/>
            <person name="Morin E."/>
            <person name="Murat C."/>
            <person name="Riley R."/>
            <person name="Ohm R."/>
            <person name="Sun H."/>
            <person name="Tunlid A."/>
            <person name="Henrissat B."/>
            <person name="Grigoriev I.V."/>
            <person name="Hibbett D.S."/>
            <person name="Martin F."/>
        </authorList>
    </citation>
    <scope>NUCLEOTIDE SEQUENCE [LARGE SCALE GENOMIC DNA]</scope>
    <source>
        <strain evidence="3">FD-334 SS-4</strain>
    </source>
</reference>
<proteinExistence type="predicted"/>
<feature type="compositionally biased region" description="Polar residues" evidence="1">
    <location>
        <begin position="176"/>
        <end position="186"/>
    </location>
</feature>
<keyword evidence="3" id="KW-1185">Reference proteome</keyword>
<name>A0A0D2PP12_HYPSF</name>
<dbReference type="Proteomes" id="UP000054270">
    <property type="component" value="Unassembled WGS sequence"/>
</dbReference>
<feature type="compositionally biased region" description="Low complexity" evidence="1">
    <location>
        <begin position="84"/>
        <end position="107"/>
    </location>
</feature>
<dbReference type="EMBL" id="KN817518">
    <property type="protein sequence ID" value="KJA29951.1"/>
    <property type="molecule type" value="Genomic_DNA"/>
</dbReference>
<dbReference type="OMA" id="REICRNR"/>
<sequence>MDVVYLTNAEVERFNGCGFCKWIDIDPPAKTKGYSNPGWPGCCRPPLPGEYSMIQAAEWKAVNAVHGTPIPPDIERLLASLTLPPTRAPSTAPASPKSTSKPSTPARKVSAPSKPSVKPLATPSPNRGRSPIAASATVSRTPSAAAISSSVPNSSSVDAVARRKTASGAPDRRGEGTQSNNSSPSRKSLEIDSPTNRSPSTRRPVLTPATTSVSVSRVVAADSRAPRRPSISTTATAAAAERKEAAFLVPRGKDEFASSASSSSGSSDGMGSLSDSTVTSDGGFTDYLSDESEAELQRQAEARAVVLAQNQAEELEFKIARQQLASVGLKPPKLWNPGARAIPAAGAARNGLMSPTSFTGAATAMMQTTGQARD</sequence>
<protein>
    <submittedName>
        <fullName evidence="2">Uncharacterized protein</fullName>
    </submittedName>
</protein>
<organism evidence="2 3">
    <name type="scientific">Hypholoma sublateritium (strain FD-334 SS-4)</name>
    <dbReference type="NCBI Taxonomy" id="945553"/>
    <lineage>
        <taxon>Eukaryota</taxon>
        <taxon>Fungi</taxon>
        <taxon>Dikarya</taxon>
        <taxon>Basidiomycota</taxon>
        <taxon>Agaricomycotina</taxon>
        <taxon>Agaricomycetes</taxon>
        <taxon>Agaricomycetidae</taxon>
        <taxon>Agaricales</taxon>
        <taxon>Agaricineae</taxon>
        <taxon>Strophariaceae</taxon>
        <taxon>Hypholoma</taxon>
    </lineage>
</organism>
<evidence type="ECO:0000256" key="1">
    <source>
        <dbReference type="SAM" id="MobiDB-lite"/>
    </source>
</evidence>
<feature type="compositionally biased region" description="Low complexity" evidence="1">
    <location>
        <begin position="207"/>
        <end position="239"/>
    </location>
</feature>
<evidence type="ECO:0000313" key="2">
    <source>
        <dbReference type="EMBL" id="KJA29951.1"/>
    </source>
</evidence>
<feature type="region of interest" description="Disordered" evidence="1">
    <location>
        <begin position="84"/>
        <end position="292"/>
    </location>
</feature>
<dbReference type="OrthoDB" id="3217643at2759"/>
<dbReference type="STRING" id="945553.A0A0D2PP12"/>
<feature type="compositionally biased region" description="Low complexity" evidence="1">
    <location>
        <begin position="257"/>
        <end position="276"/>
    </location>
</feature>
<evidence type="ECO:0000313" key="3">
    <source>
        <dbReference type="Proteomes" id="UP000054270"/>
    </source>
</evidence>
<gene>
    <name evidence="2" type="ORF">HYPSUDRAFT_31988</name>
</gene>
<feature type="compositionally biased region" description="Low complexity" evidence="1">
    <location>
        <begin position="143"/>
        <end position="159"/>
    </location>
</feature>
<accession>A0A0D2PP12</accession>
<feature type="compositionally biased region" description="Basic and acidic residues" evidence="1">
    <location>
        <begin position="240"/>
        <end position="256"/>
    </location>
</feature>